<gene>
    <name evidence="1" type="ORF">SAMEA4412692_00312</name>
</gene>
<organism evidence="1 2">
    <name type="scientific">Streptococcus merionis</name>
    <dbReference type="NCBI Taxonomy" id="400065"/>
    <lineage>
        <taxon>Bacteria</taxon>
        <taxon>Bacillati</taxon>
        <taxon>Bacillota</taxon>
        <taxon>Bacilli</taxon>
        <taxon>Lactobacillales</taxon>
        <taxon>Streptococcaceae</taxon>
        <taxon>Streptococcus</taxon>
    </lineage>
</organism>
<name>A0A239SMH2_9STRE</name>
<sequence length="109" mass="12495">MDIFCESCTGTDIHQATIVICLLSGLLTSTRPSCKEKRFDTTTAGLAGCQHRKYRCFLETVWHALTNDFVLILTNPAHMKNIKGRKRIRRTPLDCQAYSNWPLIKKFYA</sequence>
<evidence type="ECO:0000313" key="1">
    <source>
        <dbReference type="EMBL" id="SNU86631.1"/>
    </source>
</evidence>
<reference evidence="1 2" key="1">
    <citation type="submission" date="2017-06" db="EMBL/GenBank/DDBJ databases">
        <authorList>
            <consortium name="Pathogen Informatics"/>
        </authorList>
    </citation>
    <scope>NUCLEOTIDE SEQUENCE [LARGE SCALE GENOMIC DNA]</scope>
    <source>
        <strain evidence="1 2">NCTC13788</strain>
    </source>
</reference>
<dbReference type="KEGG" id="smen:SAMEA4412692_0312"/>
<keyword evidence="2" id="KW-1185">Reference proteome</keyword>
<dbReference type="EMBL" id="LT906439">
    <property type="protein sequence ID" value="SNU86631.1"/>
    <property type="molecule type" value="Genomic_DNA"/>
</dbReference>
<proteinExistence type="predicted"/>
<accession>A0A239SMH2</accession>
<dbReference type="OrthoDB" id="2225939at2"/>
<dbReference type="AlphaFoldDB" id="A0A239SMH2"/>
<dbReference type="Proteomes" id="UP000215185">
    <property type="component" value="Chromosome 1"/>
</dbReference>
<protein>
    <submittedName>
        <fullName evidence="1">Transposase IS116/IS110/IS902 family protein</fullName>
    </submittedName>
</protein>
<evidence type="ECO:0000313" key="2">
    <source>
        <dbReference type="Proteomes" id="UP000215185"/>
    </source>
</evidence>